<keyword evidence="2" id="KW-0663">Pyridoxal phosphate</keyword>
<dbReference type="Proteomes" id="UP001597343">
    <property type="component" value="Unassembled WGS sequence"/>
</dbReference>
<evidence type="ECO:0000313" key="4">
    <source>
        <dbReference type="EMBL" id="MFD2168746.1"/>
    </source>
</evidence>
<gene>
    <name evidence="4" type="ORF">ACFSOY_01775</name>
</gene>
<evidence type="ECO:0000256" key="1">
    <source>
        <dbReference type="ARBA" id="ARBA00001933"/>
    </source>
</evidence>
<dbReference type="InterPro" id="IPR050214">
    <property type="entry name" value="Cys_Synth/Cystath_Beta-Synth"/>
</dbReference>
<name>A0ABW4ZTX2_9BACL</name>
<reference evidence="5" key="1">
    <citation type="journal article" date="2019" name="Int. J. Syst. Evol. Microbiol.">
        <title>The Global Catalogue of Microorganisms (GCM) 10K type strain sequencing project: providing services to taxonomists for standard genome sequencing and annotation.</title>
        <authorList>
            <consortium name="The Broad Institute Genomics Platform"/>
            <consortium name="The Broad Institute Genome Sequencing Center for Infectious Disease"/>
            <person name="Wu L."/>
            <person name="Ma J."/>
        </authorList>
    </citation>
    <scope>NUCLEOTIDE SEQUENCE [LARGE SCALE GENOMIC DNA]</scope>
    <source>
        <strain evidence="5">CGMCC 1.13574</strain>
    </source>
</reference>
<protein>
    <submittedName>
        <fullName evidence="4">Pyridoxal-phosphate dependent enzyme</fullName>
    </submittedName>
</protein>
<sequence>MFVQNELARSLSCLRCGAEYEWGDYTAGCPSCLAQGFPASLKIDYAADAAWSVDPKVRGMRRFADRLPYRTYPTLGEGDTPLVDLPDFAAEVEVGSLWLKNEGQNPTGSHKDRMSALVVARAKEIGCTTVVAASSGNAGASLAAYAAAAGLNCVVITTVQMNPIWGQAVRSTGAELVAAHDSLKRWSYMRKMVEEQGWYPATNYLDPPTGSNPFGVQGYKTCGHELAESFAGAGLSAVVVPTSRGDLLWGIWQGLKEAQAAGWIQTVPRMYAVEPFGRLSRVLSGEDYRDHFSGDHANTESIGGTTVTYQSVHTLKESGGRAIDVNGGEALRGQAELARRGLYVESSSAVVWEAVKKLKASGEIGEADRVVMIGTSNGYKDNYFAQQPEMRVIDAE</sequence>
<evidence type="ECO:0000256" key="2">
    <source>
        <dbReference type="ARBA" id="ARBA00022898"/>
    </source>
</evidence>
<organism evidence="4 5">
    <name type="scientific">Tumebacillus lipolyticus</name>
    <dbReference type="NCBI Taxonomy" id="1280370"/>
    <lineage>
        <taxon>Bacteria</taxon>
        <taxon>Bacillati</taxon>
        <taxon>Bacillota</taxon>
        <taxon>Bacilli</taxon>
        <taxon>Bacillales</taxon>
        <taxon>Alicyclobacillaceae</taxon>
        <taxon>Tumebacillus</taxon>
    </lineage>
</organism>
<dbReference type="PANTHER" id="PTHR10314">
    <property type="entry name" value="CYSTATHIONINE BETA-SYNTHASE"/>
    <property type="match status" value="1"/>
</dbReference>
<dbReference type="EMBL" id="JBHUIO010000002">
    <property type="protein sequence ID" value="MFD2168746.1"/>
    <property type="molecule type" value="Genomic_DNA"/>
</dbReference>
<evidence type="ECO:0000313" key="5">
    <source>
        <dbReference type="Proteomes" id="UP001597343"/>
    </source>
</evidence>
<dbReference type="SUPFAM" id="SSF53686">
    <property type="entry name" value="Tryptophan synthase beta subunit-like PLP-dependent enzymes"/>
    <property type="match status" value="1"/>
</dbReference>
<accession>A0ABW4ZTX2</accession>
<dbReference type="InterPro" id="IPR001926">
    <property type="entry name" value="TrpB-like_PALP"/>
</dbReference>
<keyword evidence="5" id="KW-1185">Reference proteome</keyword>
<dbReference type="InterPro" id="IPR036052">
    <property type="entry name" value="TrpB-like_PALP_sf"/>
</dbReference>
<dbReference type="Pfam" id="PF00291">
    <property type="entry name" value="PALP"/>
    <property type="match status" value="1"/>
</dbReference>
<dbReference type="RefSeq" id="WP_386043735.1">
    <property type="nucleotide sequence ID" value="NZ_JBHUIO010000002.1"/>
</dbReference>
<comment type="cofactor">
    <cofactor evidence="1">
        <name>pyridoxal 5'-phosphate</name>
        <dbReference type="ChEBI" id="CHEBI:597326"/>
    </cofactor>
</comment>
<comment type="caution">
    <text evidence="4">The sequence shown here is derived from an EMBL/GenBank/DDBJ whole genome shotgun (WGS) entry which is preliminary data.</text>
</comment>
<proteinExistence type="predicted"/>
<dbReference type="Gene3D" id="3.40.50.1100">
    <property type="match status" value="2"/>
</dbReference>
<feature type="domain" description="Tryptophan synthase beta chain-like PALP" evidence="3">
    <location>
        <begin position="74"/>
        <end position="374"/>
    </location>
</feature>
<evidence type="ECO:0000259" key="3">
    <source>
        <dbReference type="Pfam" id="PF00291"/>
    </source>
</evidence>